<evidence type="ECO:0000313" key="5">
    <source>
        <dbReference type="EMBL" id="BAY84695.1"/>
    </source>
</evidence>
<comment type="similarity">
    <text evidence="3">Belongs to the AAA ATPase family.</text>
</comment>
<dbReference type="InterPro" id="IPR027417">
    <property type="entry name" value="P-loop_NTPase"/>
</dbReference>
<evidence type="ECO:0000256" key="3">
    <source>
        <dbReference type="RuleBase" id="RU003651"/>
    </source>
</evidence>
<name>A0A1Z4LTX2_9CYAN</name>
<keyword evidence="1 3" id="KW-0547">Nucleotide-binding</keyword>
<feature type="domain" description="AAA+ ATPase" evidence="4">
    <location>
        <begin position="143"/>
        <end position="279"/>
    </location>
</feature>
<dbReference type="SMART" id="SM00382">
    <property type="entry name" value="AAA"/>
    <property type="match status" value="1"/>
</dbReference>
<keyword evidence="2 3" id="KW-0067">ATP-binding</keyword>
<accession>A0A1Z4LTX2</accession>
<dbReference type="InterPro" id="IPR003593">
    <property type="entry name" value="AAA+_ATPase"/>
</dbReference>
<dbReference type="FunFam" id="3.40.50.300:FF:000012">
    <property type="entry name" value="Transitional endoplasmic reticulum ATPase"/>
    <property type="match status" value="1"/>
</dbReference>
<dbReference type="GO" id="GO:0016887">
    <property type="term" value="F:ATP hydrolysis activity"/>
    <property type="evidence" value="ECO:0007669"/>
    <property type="project" value="InterPro"/>
</dbReference>
<dbReference type="EMBL" id="AP018227">
    <property type="protein sequence ID" value="BAY84695.1"/>
    <property type="molecule type" value="Genomic_DNA"/>
</dbReference>
<proteinExistence type="inferred from homology"/>
<dbReference type="CDD" id="cd19503">
    <property type="entry name" value="RecA-like_CDC48_NLV2_r1-like"/>
    <property type="match status" value="1"/>
</dbReference>
<organism evidence="5 6">
    <name type="scientific">Calothrix parasitica NIES-267</name>
    <dbReference type="NCBI Taxonomy" id="1973488"/>
    <lineage>
        <taxon>Bacteria</taxon>
        <taxon>Bacillati</taxon>
        <taxon>Cyanobacteriota</taxon>
        <taxon>Cyanophyceae</taxon>
        <taxon>Nostocales</taxon>
        <taxon>Calotrichaceae</taxon>
        <taxon>Calothrix</taxon>
    </lineage>
</organism>
<sequence>MDNVEIRPLTLEEIKDATSLELQVVGEGSEKIQTQEDVKSIENRILAEEVILSQESRFVVPLKISEVTHKICFCVVQAEPANTPVKCNDKTVIKFTGISVKQKISTVELSNIGGLSKQKKLLQEMIQLPLEHPEVFVKLGISPPRDVLLYGPPGNGKTMLARSFAQSINAQFITINGPELMSRFVGQGEQRLRAIFEEAKNKAPSIIFFDEIDSFAGRRDAFNAEFEVRMVGQLLSLMDGLSDRGNIIIIAATNRPNSIDPALRRPGRFDREIEVSLPDESDRLEILSIYVRDIDLDSDVDIQSWAKKTSGYVGADLAALVREAAIRCSRRIFELSPEGNYLEIPDIRITDEDFTGAFKELQPTNLRDLASQAEQISWNQILGYDNIKDRLINLVEIPLENPEKLKKIGLQPPTGIILVGSPQSG</sequence>
<dbReference type="OrthoDB" id="568406at2"/>
<dbReference type="InterPro" id="IPR050168">
    <property type="entry name" value="AAA_ATPase_domain"/>
</dbReference>
<evidence type="ECO:0000259" key="4">
    <source>
        <dbReference type="SMART" id="SM00382"/>
    </source>
</evidence>
<reference evidence="5 6" key="1">
    <citation type="submission" date="2017-06" db="EMBL/GenBank/DDBJ databases">
        <title>Genome sequencing of cyanobaciteial culture collection at National Institute for Environmental Studies (NIES).</title>
        <authorList>
            <person name="Hirose Y."/>
            <person name="Shimura Y."/>
            <person name="Fujisawa T."/>
            <person name="Nakamura Y."/>
            <person name="Kawachi M."/>
        </authorList>
    </citation>
    <scope>NUCLEOTIDE SEQUENCE [LARGE SCALE GENOMIC DNA]</scope>
    <source>
        <strain evidence="5 6">NIES-267</strain>
    </source>
</reference>
<dbReference type="Pfam" id="PF17862">
    <property type="entry name" value="AAA_lid_3"/>
    <property type="match status" value="1"/>
</dbReference>
<dbReference type="GO" id="GO:0005524">
    <property type="term" value="F:ATP binding"/>
    <property type="evidence" value="ECO:0007669"/>
    <property type="project" value="UniProtKB-KW"/>
</dbReference>
<gene>
    <name evidence="5" type="ORF">NIES267_41910</name>
</gene>
<dbReference type="PANTHER" id="PTHR23077:SF27">
    <property type="entry name" value="ATPASE FAMILY GENE 2 PROTEIN HOMOLOG A"/>
    <property type="match status" value="1"/>
</dbReference>
<dbReference type="Gene3D" id="1.10.8.60">
    <property type="match status" value="1"/>
</dbReference>
<dbReference type="Gene3D" id="3.40.50.300">
    <property type="entry name" value="P-loop containing nucleotide triphosphate hydrolases"/>
    <property type="match status" value="2"/>
</dbReference>
<dbReference type="SUPFAM" id="SSF52540">
    <property type="entry name" value="P-loop containing nucleoside triphosphate hydrolases"/>
    <property type="match status" value="2"/>
</dbReference>
<dbReference type="AlphaFoldDB" id="A0A1Z4LTX2"/>
<dbReference type="PANTHER" id="PTHR23077">
    <property type="entry name" value="AAA-FAMILY ATPASE"/>
    <property type="match status" value="1"/>
</dbReference>
<keyword evidence="6" id="KW-1185">Reference proteome</keyword>
<dbReference type="InterPro" id="IPR003960">
    <property type="entry name" value="ATPase_AAA_CS"/>
</dbReference>
<dbReference type="Proteomes" id="UP000218418">
    <property type="component" value="Chromosome"/>
</dbReference>
<dbReference type="PROSITE" id="PS00674">
    <property type="entry name" value="AAA"/>
    <property type="match status" value="1"/>
</dbReference>
<evidence type="ECO:0000256" key="1">
    <source>
        <dbReference type="ARBA" id="ARBA00022741"/>
    </source>
</evidence>
<evidence type="ECO:0000256" key="2">
    <source>
        <dbReference type="ARBA" id="ARBA00022840"/>
    </source>
</evidence>
<evidence type="ECO:0000313" key="6">
    <source>
        <dbReference type="Proteomes" id="UP000218418"/>
    </source>
</evidence>
<dbReference type="InterPro" id="IPR041569">
    <property type="entry name" value="AAA_lid_3"/>
</dbReference>
<dbReference type="Pfam" id="PF00004">
    <property type="entry name" value="AAA"/>
    <property type="match status" value="1"/>
</dbReference>
<dbReference type="InterPro" id="IPR003959">
    <property type="entry name" value="ATPase_AAA_core"/>
</dbReference>
<protein>
    <submittedName>
        <fullName evidence="5">AAA ATPase</fullName>
    </submittedName>
</protein>